<dbReference type="InterPro" id="IPR001663">
    <property type="entry name" value="Rng_hydr_dOase-A"/>
</dbReference>
<reference evidence="7" key="1">
    <citation type="submission" date="2018-05" db="EMBL/GenBank/DDBJ databases">
        <authorList>
            <person name="Lanie J.A."/>
            <person name="Ng W.-L."/>
            <person name="Kazmierczak K.M."/>
            <person name="Andrzejewski T.M."/>
            <person name="Davidsen T.M."/>
            <person name="Wayne K.J."/>
            <person name="Tettelin H."/>
            <person name="Glass J.I."/>
            <person name="Rusch D."/>
            <person name="Podicherti R."/>
            <person name="Tsui H.-C.T."/>
            <person name="Winkler M.E."/>
        </authorList>
    </citation>
    <scope>NUCLEOTIDE SEQUENCE</scope>
</reference>
<evidence type="ECO:0000256" key="1">
    <source>
        <dbReference type="ARBA" id="ARBA00022714"/>
    </source>
</evidence>
<evidence type="ECO:0000256" key="3">
    <source>
        <dbReference type="ARBA" id="ARBA00023002"/>
    </source>
</evidence>
<evidence type="ECO:0000256" key="4">
    <source>
        <dbReference type="ARBA" id="ARBA00023004"/>
    </source>
</evidence>
<sequence length="180" mass="20605">MAEQSPSPGETLAQRYFTDASVFEEETRKIFRERWLYVERSSELKETGDYLAIDLEGEGLIVVRDPDQSIRVHYNVCRHRGTRLLNEPSGNCGKVITCPYHAWSYGLDGSLVGAPHMKETAGFNKADFPLIAPVQYEWEGNVFVHLGENPESFEQAFAPVLTKFAPWHVEELMPEHREVY</sequence>
<dbReference type="Gene3D" id="2.102.10.10">
    <property type="entry name" value="Rieske [2Fe-2S] iron-sulphur domain"/>
    <property type="match status" value="1"/>
</dbReference>
<feature type="non-terminal residue" evidence="7">
    <location>
        <position position="180"/>
    </location>
</feature>
<keyword evidence="5" id="KW-0411">Iron-sulfur</keyword>
<feature type="non-terminal residue" evidence="7">
    <location>
        <position position="1"/>
    </location>
</feature>
<gene>
    <name evidence="7" type="ORF">METZ01_LOCUS463856</name>
</gene>
<dbReference type="InterPro" id="IPR017941">
    <property type="entry name" value="Rieske_2Fe-2S"/>
</dbReference>
<dbReference type="PANTHER" id="PTHR43756">
    <property type="entry name" value="CHOLINE MONOOXYGENASE, CHLOROPLASTIC"/>
    <property type="match status" value="1"/>
</dbReference>
<keyword evidence="3" id="KW-0560">Oxidoreductase</keyword>
<dbReference type="Gene3D" id="3.90.380.10">
    <property type="entry name" value="Naphthalene 1,2-dioxygenase Alpha Subunit, Chain A, domain 1"/>
    <property type="match status" value="1"/>
</dbReference>
<dbReference type="EMBL" id="UINC01194758">
    <property type="protein sequence ID" value="SVE11002.1"/>
    <property type="molecule type" value="Genomic_DNA"/>
</dbReference>
<dbReference type="PROSITE" id="PS51296">
    <property type="entry name" value="RIESKE"/>
    <property type="match status" value="1"/>
</dbReference>
<dbReference type="GO" id="GO:0016491">
    <property type="term" value="F:oxidoreductase activity"/>
    <property type="evidence" value="ECO:0007669"/>
    <property type="project" value="UniProtKB-KW"/>
</dbReference>
<dbReference type="SUPFAM" id="SSF50022">
    <property type="entry name" value="ISP domain"/>
    <property type="match status" value="1"/>
</dbReference>
<keyword evidence="4" id="KW-0408">Iron</keyword>
<proteinExistence type="predicted"/>
<keyword evidence="2" id="KW-0479">Metal-binding</keyword>
<evidence type="ECO:0000256" key="5">
    <source>
        <dbReference type="ARBA" id="ARBA00023014"/>
    </source>
</evidence>
<protein>
    <recommendedName>
        <fullName evidence="6">Rieske domain-containing protein</fullName>
    </recommendedName>
</protein>
<dbReference type="PRINTS" id="PR00090">
    <property type="entry name" value="RNGDIOXGNASE"/>
</dbReference>
<feature type="domain" description="Rieske" evidence="6">
    <location>
        <begin position="36"/>
        <end position="144"/>
    </location>
</feature>
<dbReference type="GO" id="GO:0051537">
    <property type="term" value="F:2 iron, 2 sulfur cluster binding"/>
    <property type="evidence" value="ECO:0007669"/>
    <property type="project" value="UniProtKB-KW"/>
</dbReference>
<evidence type="ECO:0000256" key="2">
    <source>
        <dbReference type="ARBA" id="ARBA00022723"/>
    </source>
</evidence>
<evidence type="ECO:0000259" key="6">
    <source>
        <dbReference type="PROSITE" id="PS51296"/>
    </source>
</evidence>
<evidence type="ECO:0000313" key="7">
    <source>
        <dbReference type="EMBL" id="SVE11002.1"/>
    </source>
</evidence>
<dbReference type="AlphaFoldDB" id="A0A383ATF1"/>
<keyword evidence="1" id="KW-0001">2Fe-2S</keyword>
<dbReference type="GO" id="GO:0046872">
    <property type="term" value="F:metal ion binding"/>
    <property type="evidence" value="ECO:0007669"/>
    <property type="project" value="UniProtKB-KW"/>
</dbReference>
<dbReference type="Pfam" id="PF00355">
    <property type="entry name" value="Rieske"/>
    <property type="match status" value="1"/>
</dbReference>
<name>A0A383ATF1_9ZZZZ</name>
<dbReference type="InterPro" id="IPR036922">
    <property type="entry name" value="Rieske_2Fe-2S_sf"/>
</dbReference>
<accession>A0A383ATF1</accession>
<dbReference type="PANTHER" id="PTHR43756:SF5">
    <property type="entry name" value="CHOLINE MONOOXYGENASE, CHLOROPLASTIC"/>
    <property type="match status" value="1"/>
</dbReference>
<organism evidence="7">
    <name type="scientific">marine metagenome</name>
    <dbReference type="NCBI Taxonomy" id="408172"/>
    <lineage>
        <taxon>unclassified sequences</taxon>
        <taxon>metagenomes</taxon>
        <taxon>ecological metagenomes</taxon>
    </lineage>
</organism>
<dbReference type="CDD" id="cd03469">
    <property type="entry name" value="Rieske_RO_Alpha_N"/>
    <property type="match status" value="1"/>
</dbReference>